<dbReference type="AlphaFoldDB" id="U2DXQ9"/>
<accession>U2DXQ9</accession>
<feature type="transmembrane region" description="Helical" evidence="1">
    <location>
        <begin position="75"/>
        <end position="96"/>
    </location>
</feature>
<keyword evidence="1" id="KW-0472">Membrane</keyword>
<evidence type="ECO:0000313" key="2">
    <source>
        <dbReference type="EMBL" id="ERJ13037.1"/>
    </source>
</evidence>
<dbReference type="InParanoid" id="U2DXQ9"/>
<sequence>MKNIVRNNDIKLYIFLIISIIIFISIENFRDSIFTFDNAYYIERNIRERDIFFIILFTNLVLLTKLAKMIIKNKFYVVSTYSLYSIYFLTLIFVTLDKKILTEELIVISEWNNLYLAFSKISFMFYPLFILLCLWGLIMLILKLIKYRNYKLTVFIIPITINIMLPILLLISNSKLEHPYFIYSIYIPITAIINILAAIAVLFLYPSKQST</sequence>
<organism evidence="2 3">
    <name type="scientific">Haloplasma contractile SSD-17B</name>
    <dbReference type="NCBI Taxonomy" id="1033810"/>
    <lineage>
        <taxon>Bacteria</taxon>
        <taxon>Bacillati</taxon>
        <taxon>Mycoplasmatota</taxon>
        <taxon>Mollicutes</taxon>
        <taxon>Haloplasmatales</taxon>
        <taxon>Haloplasmataceae</taxon>
        <taxon>Haloplasma</taxon>
    </lineage>
</organism>
<dbReference type="Proteomes" id="UP000005707">
    <property type="component" value="Unassembled WGS sequence"/>
</dbReference>
<feature type="transmembrane region" description="Helical" evidence="1">
    <location>
        <begin position="123"/>
        <end position="145"/>
    </location>
</feature>
<keyword evidence="1" id="KW-0812">Transmembrane</keyword>
<dbReference type="EMBL" id="AFNU02000002">
    <property type="protein sequence ID" value="ERJ13037.1"/>
    <property type="molecule type" value="Genomic_DNA"/>
</dbReference>
<proteinExistence type="predicted"/>
<gene>
    <name evidence="2" type="ORF">HLPCO_000646</name>
</gene>
<feature type="transmembrane region" description="Helical" evidence="1">
    <location>
        <begin position="152"/>
        <end position="171"/>
    </location>
</feature>
<evidence type="ECO:0000313" key="3">
    <source>
        <dbReference type="Proteomes" id="UP000005707"/>
    </source>
</evidence>
<keyword evidence="1" id="KW-1133">Transmembrane helix</keyword>
<comment type="caution">
    <text evidence="2">The sequence shown here is derived from an EMBL/GenBank/DDBJ whole genome shotgun (WGS) entry which is preliminary data.</text>
</comment>
<evidence type="ECO:0000256" key="1">
    <source>
        <dbReference type="SAM" id="Phobius"/>
    </source>
</evidence>
<keyword evidence="3" id="KW-1185">Reference proteome</keyword>
<feature type="transmembrane region" description="Helical" evidence="1">
    <location>
        <begin position="183"/>
        <end position="205"/>
    </location>
</feature>
<dbReference type="STRING" id="1033810.HLPCO_000646"/>
<reference evidence="2 3" key="1">
    <citation type="journal article" date="2011" name="J. Bacteriol.">
        <title>Genome sequence of Haloplasma contractile, an unusual contractile bacterium from a deep-sea anoxic brine lake.</title>
        <authorList>
            <person name="Antunes A."/>
            <person name="Alam I."/>
            <person name="El Dorry H."/>
            <person name="Siam R."/>
            <person name="Robertson A."/>
            <person name="Bajic V.B."/>
            <person name="Stingl U."/>
        </authorList>
    </citation>
    <scope>NUCLEOTIDE SEQUENCE [LARGE SCALE GENOMIC DNA]</scope>
    <source>
        <strain evidence="2 3">SSD-17B</strain>
    </source>
</reference>
<feature type="transmembrane region" description="Helical" evidence="1">
    <location>
        <begin position="50"/>
        <end position="68"/>
    </location>
</feature>
<protein>
    <submittedName>
        <fullName evidence="2">Uncharacterized protein</fullName>
    </submittedName>
</protein>
<name>U2DXQ9_9MOLU</name>
<feature type="transmembrane region" description="Helical" evidence="1">
    <location>
        <begin position="12"/>
        <end position="30"/>
    </location>
</feature>
<reference evidence="2 3" key="2">
    <citation type="journal article" date="2013" name="PLoS ONE">
        <title>INDIGO - INtegrated Data Warehouse of MIcrobial GenOmes with Examples from the Red Sea Extremophiles.</title>
        <authorList>
            <person name="Alam I."/>
            <person name="Antunes A."/>
            <person name="Kamau A.A."/>
            <person name="Ba Alawi W."/>
            <person name="Kalkatawi M."/>
            <person name="Stingl U."/>
            <person name="Bajic V.B."/>
        </authorList>
    </citation>
    <scope>NUCLEOTIDE SEQUENCE [LARGE SCALE GENOMIC DNA]</scope>
    <source>
        <strain evidence="2 3">SSD-17B</strain>
    </source>
</reference>